<sequence>MLRVQAPTEDQKVDFVLGALEGTAQREVRLLGGTFFQCRQRPGEPLVDYQLNLCELHSRWQEPSGEAGDDTLLRDQFLLGLDDGPVKQELQRQA</sequence>
<proteinExistence type="predicted"/>
<dbReference type="OrthoDB" id="10067927at2759"/>
<dbReference type="AlphaFoldDB" id="A0A9Q1FA07"/>
<gene>
    <name evidence="1" type="ORF">SKAU_G00214750</name>
</gene>
<evidence type="ECO:0000313" key="1">
    <source>
        <dbReference type="EMBL" id="KAJ8353908.1"/>
    </source>
</evidence>
<dbReference type="EMBL" id="JAINUF010000007">
    <property type="protein sequence ID" value="KAJ8353908.1"/>
    <property type="molecule type" value="Genomic_DNA"/>
</dbReference>
<keyword evidence="2" id="KW-1185">Reference proteome</keyword>
<organism evidence="1 2">
    <name type="scientific">Synaphobranchus kaupii</name>
    <name type="common">Kaup's arrowtooth eel</name>
    <dbReference type="NCBI Taxonomy" id="118154"/>
    <lineage>
        <taxon>Eukaryota</taxon>
        <taxon>Metazoa</taxon>
        <taxon>Chordata</taxon>
        <taxon>Craniata</taxon>
        <taxon>Vertebrata</taxon>
        <taxon>Euteleostomi</taxon>
        <taxon>Actinopterygii</taxon>
        <taxon>Neopterygii</taxon>
        <taxon>Teleostei</taxon>
        <taxon>Anguilliformes</taxon>
        <taxon>Synaphobranchidae</taxon>
        <taxon>Synaphobranchus</taxon>
    </lineage>
</organism>
<name>A0A9Q1FA07_SYNKA</name>
<evidence type="ECO:0000313" key="2">
    <source>
        <dbReference type="Proteomes" id="UP001152622"/>
    </source>
</evidence>
<accession>A0A9Q1FA07</accession>
<protein>
    <submittedName>
        <fullName evidence="1">Uncharacterized protein</fullName>
    </submittedName>
</protein>
<reference evidence="1" key="1">
    <citation type="journal article" date="2023" name="Science">
        <title>Genome structures resolve the early diversification of teleost fishes.</title>
        <authorList>
            <person name="Parey E."/>
            <person name="Louis A."/>
            <person name="Montfort J."/>
            <person name="Bouchez O."/>
            <person name="Roques C."/>
            <person name="Iampietro C."/>
            <person name="Lluch J."/>
            <person name="Castinel A."/>
            <person name="Donnadieu C."/>
            <person name="Desvignes T."/>
            <person name="Floi Bucao C."/>
            <person name="Jouanno E."/>
            <person name="Wen M."/>
            <person name="Mejri S."/>
            <person name="Dirks R."/>
            <person name="Jansen H."/>
            <person name="Henkel C."/>
            <person name="Chen W.J."/>
            <person name="Zahm M."/>
            <person name="Cabau C."/>
            <person name="Klopp C."/>
            <person name="Thompson A.W."/>
            <person name="Robinson-Rechavi M."/>
            <person name="Braasch I."/>
            <person name="Lecointre G."/>
            <person name="Bobe J."/>
            <person name="Postlethwait J.H."/>
            <person name="Berthelot C."/>
            <person name="Roest Crollius H."/>
            <person name="Guiguen Y."/>
        </authorList>
    </citation>
    <scope>NUCLEOTIDE SEQUENCE</scope>
    <source>
        <strain evidence="1">WJC10195</strain>
    </source>
</reference>
<dbReference type="Proteomes" id="UP001152622">
    <property type="component" value="Chromosome 7"/>
</dbReference>
<comment type="caution">
    <text evidence="1">The sequence shown here is derived from an EMBL/GenBank/DDBJ whole genome shotgun (WGS) entry which is preliminary data.</text>
</comment>